<organism evidence="1 2">
    <name type="scientific">Tepidimonas alkaliphilus</name>
    <dbReference type="NCBI Taxonomy" id="2588942"/>
    <lineage>
        <taxon>Bacteria</taxon>
        <taxon>Pseudomonadati</taxon>
        <taxon>Pseudomonadota</taxon>
        <taxon>Betaproteobacteria</taxon>
        <taxon>Burkholderiales</taxon>
        <taxon>Tepidimonas</taxon>
    </lineage>
</organism>
<evidence type="ECO:0008006" key="3">
    <source>
        <dbReference type="Google" id="ProtNLM"/>
    </source>
</evidence>
<dbReference type="AlphaFoldDB" id="A0A554WCP3"/>
<dbReference type="InterPro" id="IPR011042">
    <property type="entry name" value="6-blade_b-propeller_TolB-like"/>
</dbReference>
<accession>A0A554WCP3</accession>
<protein>
    <recommendedName>
        <fullName evidence="3">Glucose/Sorbosone dehydrogenase domain-containing protein</fullName>
    </recommendedName>
</protein>
<proteinExistence type="predicted"/>
<dbReference type="RefSeq" id="WP_221933825.1">
    <property type="nucleotide sequence ID" value="NZ_VJNB01000001.1"/>
</dbReference>
<sequence>MDAAGRVRASFGLMCLRAFKGVWTGAWITRGLGRARRWIAALAGWLWTASAPAAEALQTKEVARGLERPWAVAFLPDGRFLVAERPKRLLRLRPGP</sequence>
<evidence type="ECO:0000313" key="2">
    <source>
        <dbReference type="Proteomes" id="UP000315736"/>
    </source>
</evidence>
<dbReference type="Gene3D" id="2.120.10.30">
    <property type="entry name" value="TolB, C-terminal domain"/>
    <property type="match status" value="1"/>
</dbReference>
<gene>
    <name evidence="1" type="ORF">Talka_00018</name>
</gene>
<name>A0A554WCP3_9BURK</name>
<dbReference type="Proteomes" id="UP000315736">
    <property type="component" value="Unassembled WGS sequence"/>
</dbReference>
<dbReference type="EMBL" id="VJNB01000001">
    <property type="protein sequence ID" value="TSE21351.1"/>
    <property type="molecule type" value="Genomic_DNA"/>
</dbReference>
<comment type="caution">
    <text evidence="1">The sequence shown here is derived from an EMBL/GenBank/DDBJ whole genome shotgun (WGS) entry which is preliminary data.</text>
</comment>
<keyword evidence="2" id="KW-1185">Reference proteome</keyword>
<reference evidence="1 2" key="1">
    <citation type="submission" date="2019-07" db="EMBL/GenBank/DDBJ databases">
        <title>Tepidimonas alkaliphilus YIM 72238 draft genome.</title>
        <authorList>
            <person name="Da Costa M.S."/>
            <person name="Froufe H.J.C."/>
            <person name="Egas C."/>
            <person name="Albuquerque L."/>
        </authorList>
    </citation>
    <scope>NUCLEOTIDE SEQUENCE [LARGE SCALE GENOMIC DNA]</scope>
    <source>
        <strain evidence="1 2">YIM 72238</strain>
    </source>
</reference>
<evidence type="ECO:0000313" key="1">
    <source>
        <dbReference type="EMBL" id="TSE21351.1"/>
    </source>
</evidence>